<evidence type="ECO:0000313" key="2">
    <source>
        <dbReference type="Proteomes" id="UP000887565"/>
    </source>
</evidence>
<sequence length="68" mass="7772">MNVSDVSTRMEVIEGEKEMFHLESPRGTVQKKSARLENVILTRNELDAEETKNSNFKQNDARNGFSTI</sequence>
<organism evidence="2 3">
    <name type="scientific">Romanomermis culicivorax</name>
    <name type="common">Nematode worm</name>
    <dbReference type="NCBI Taxonomy" id="13658"/>
    <lineage>
        <taxon>Eukaryota</taxon>
        <taxon>Metazoa</taxon>
        <taxon>Ecdysozoa</taxon>
        <taxon>Nematoda</taxon>
        <taxon>Enoplea</taxon>
        <taxon>Dorylaimia</taxon>
        <taxon>Mermithida</taxon>
        <taxon>Mermithoidea</taxon>
        <taxon>Mermithidae</taxon>
        <taxon>Romanomermis</taxon>
    </lineage>
</organism>
<dbReference type="Proteomes" id="UP000887565">
    <property type="component" value="Unplaced"/>
</dbReference>
<name>A0A915JC21_ROMCU</name>
<accession>A0A915JC21</accession>
<proteinExistence type="predicted"/>
<dbReference type="WBParaSite" id="nRc.2.0.1.t23707-RA">
    <property type="protein sequence ID" value="nRc.2.0.1.t23707-RA"/>
    <property type="gene ID" value="nRc.2.0.1.g23707"/>
</dbReference>
<protein>
    <submittedName>
        <fullName evidence="3">Uncharacterized protein</fullName>
    </submittedName>
</protein>
<reference evidence="3" key="1">
    <citation type="submission" date="2022-11" db="UniProtKB">
        <authorList>
            <consortium name="WormBaseParasite"/>
        </authorList>
    </citation>
    <scope>IDENTIFICATION</scope>
</reference>
<dbReference type="AlphaFoldDB" id="A0A915JC21"/>
<evidence type="ECO:0000313" key="3">
    <source>
        <dbReference type="WBParaSite" id="nRc.2.0.1.t23707-RA"/>
    </source>
</evidence>
<evidence type="ECO:0000256" key="1">
    <source>
        <dbReference type="SAM" id="MobiDB-lite"/>
    </source>
</evidence>
<keyword evidence="2" id="KW-1185">Reference proteome</keyword>
<feature type="region of interest" description="Disordered" evidence="1">
    <location>
        <begin position="49"/>
        <end position="68"/>
    </location>
</feature>